<dbReference type="AlphaFoldDB" id="A0A8S9X244"/>
<evidence type="ECO:0000256" key="1">
    <source>
        <dbReference type="ARBA" id="ARBA00004370"/>
    </source>
</evidence>
<gene>
    <name evidence="7" type="ORF">GE061_004069</name>
</gene>
<dbReference type="Gene3D" id="1.20.1070.10">
    <property type="entry name" value="Rhodopsin 7-helix transmembrane proteins"/>
    <property type="match status" value="1"/>
</dbReference>
<evidence type="ECO:0000259" key="6">
    <source>
        <dbReference type="PROSITE" id="PS50262"/>
    </source>
</evidence>
<feature type="domain" description="G-protein coupled receptors family 1 profile" evidence="6">
    <location>
        <begin position="1"/>
        <end position="103"/>
    </location>
</feature>
<feature type="transmembrane region" description="Helical" evidence="5">
    <location>
        <begin position="45"/>
        <end position="72"/>
    </location>
</feature>
<evidence type="ECO:0000313" key="8">
    <source>
        <dbReference type="Proteomes" id="UP000466442"/>
    </source>
</evidence>
<protein>
    <recommendedName>
        <fullName evidence="6">G-protein coupled receptors family 1 profile domain-containing protein</fullName>
    </recommendedName>
</protein>
<sequence>MFIFVDYLFPLTYIVILNTITVIKLRRMTKNRRAISVEQRNEDKLTTMIFYVVLEFLVCTSFSGFTTLMTILRRTYSFSEMYVLLQLRDTLNTLNSSVNIVTYSSSWLPFRRSFMKMFCSKTTIARNPDQPIDLQDFRP</sequence>
<accession>A0A8S9X244</accession>
<dbReference type="InterPro" id="IPR052954">
    <property type="entry name" value="GPCR-Ligand_Int"/>
</dbReference>
<evidence type="ECO:0000256" key="5">
    <source>
        <dbReference type="SAM" id="Phobius"/>
    </source>
</evidence>
<feature type="transmembrane region" description="Helical" evidence="5">
    <location>
        <begin position="7"/>
        <end position="25"/>
    </location>
</feature>
<evidence type="ECO:0000313" key="7">
    <source>
        <dbReference type="EMBL" id="KAF6201675.1"/>
    </source>
</evidence>
<dbReference type="GO" id="GO:0016020">
    <property type="term" value="C:membrane"/>
    <property type="evidence" value="ECO:0007669"/>
    <property type="project" value="UniProtKB-SubCell"/>
</dbReference>
<keyword evidence="3 5" id="KW-1133">Transmembrane helix</keyword>
<keyword evidence="2 5" id="KW-0812">Transmembrane</keyword>
<dbReference type="OrthoDB" id="10011262at2759"/>
<comment type="subcellular location">
    <subcellularLocation>
        <location evidence="1">Membrane</location>
    </subcellularLocation>
</comment>
<dbReference type="PANTHER" id="PTHR46641:SF2">
    <property type="entry name" value="FMRFAMIDE RECEPTOR"/>
    <property type="match status" value="1"/>
</dbReference>
<evidence type="ECO:0000256" key="2">
    <source>
        <dbReference type="ARBA" id="ARBA00022692"/>
    </source>
</evidence>
<name>A0A8S9X244_APOLU</name>
<dbReference type="PANTHER" id="PTHR46641">
    <property type="entry name" value="FMRFAMIDE RECEPTOR-RELATED"/>
    <property type="match status" value="1"/>
</dbReference>
<dbReference type="EMBL" id="WIXP02000012">
    <property type="protein sequence ID" value="KAF6201675.1"/>
    <property type="molecule type" value="Genomic_DNA"/>
</dbReference>
<proteinExistence type="predicted"/>
<dbReference type="PROSITE" id="PS50262">
    <property type="entry name" value="G_PROTEIN_RECEP_F1_2"/>
    <property type="match status" value="1"/>
</dbReference>
<dbReference type="InterPro" id="IPR017452">
    <property type="entry name" value="GPCR_Rhodpsn_7TM"/>
</dbReference>
<dbReference type="SUPFAM" id="SSF81321">
    <property type="entry name" value="Family A G protein-coupled receptor-like"/>
    <property type="match status" value="1"/>
</dbReference>
<keyword evidence="8" id="KW-1185">Reference proteome</keyword>
<keyword evidence="4 5" id="KW-0472">Membrane</keyword>
<evidence type="ECO:0000256" key="4">
    <source>
        <dbReference type="ARBA" id="ARBA00023136"/>
    </source>
</evidence>
<evidence type="ECO:0000256" key="3">
    <source>
        <dbReference type="ARBA" id="ARBA00022989"/>
    </source>
</evidence>
<comment type="caution">
    <text evidence="7">The sequence shown here is derived from an EMBL/GenBank/DDBJ whole genome shotgun (WGS) entry which is preliminary data.</text>
</comment>
<dbReference type="Proteomes" id="UP000466442">
    <property type="component" value="Linkage Group LG12"/>
</dbReference>
<organism evidence="7 8">
    <name type="scientific">Apolygus lucorum</name>
    <name type="common">Small green plant bug</name>
    <name type="synonym">Lygocoris lucorum</name>
    <dbReference type="NCBI Taxonomy" id="248454"/>
    <lineage>
        <taxon>Eukaryota</taxon>
        <taxon>Metazoa</taxon>
        <taxon>Ecdysozoa</taxon>
        <taxon>Arthropoda</taxon>
        <taxon>Hexapoda</taxon>
        <taxon>Insecta</taxon>
        <taxon>Pterygota</taxon>
        <taxon>Neoptera</taxon>
        <taxon>Paraneoptera</taxon>
        <taxon>Hemiptera</taxon>
        <taxon>Heteroptera</taxon>
        <taxon>Panheteroptera</taxon>
        <taxon>Cimicomorpha</taxon>
        <taxon>Miridae</taxon>
        <taxon>Mirini</taxon>
        <taxon>Apolygus</taxon>
    </lineage>
</organism>
<reference evidence="7" key="1">
    <citation type="journal article" date="2021" name="Mol. Ecol. Resour.">
        <title>Apolygus lucorum genome provides insights into omnivorousness and mesophyll feeding.</title>
        <authorList>
            <person name="Liu Y."/>
            <person name="Liu H."/>
            <person name="Wang H."/>
            <person name="Huang T."/>
            <person name="Liu B."/>
            <person name="Yang B."/>
            <person name="Yin L."/>
            <person name="Li B."/>
            <person name="Zhang Y."/>
            <person name="Zhang S."/>
            <person name="Jiang F."/>
            <person name="Zhang X."/>
            <person name="Ren Y."/>
            <person name="Wang B."/>
            <person name="Wang S."/>
            <person name="Lu Y."/>
            <person name="Wu K."/>
            <person name="Fan W."/>
            <person name="Wang G."/>
        </authorList>
    </citation>
    <scope>NUCLEOTIDE SEQUENCE</scope>
    <source>
        <strain evidence="7">12Hb</strain>
    </source>
</reference>